<evidence type="ECO:0000256" key="3">
    <source>
        <dbReference type="ARBA" id="ARBA00022723"/>
    </source>
</evidence>
<accession>A0ABU3D855</accession>
<dbReference type="InterPro" id="IPR005946">
    <property type="entry name" value="Rib-P_diPkinase"/>
</dbReference>
<dbReference type="Proteomes" id="UP001262582">
    <property type="component" value="Unassembled WGS sequence"/>
</dbReference>
<dbReference type="PANTHER" id="PTHR10210:SF41">
    <property type="entry name" value="RIBOSE-PHOSPHATE PYROPHOSPHOKINASE 1, CHLOROPLASTIC"/>
    <property type="match status" value="1"/>
</dbReference>
<sequence>MSTTTADAKIFNCTQSRELAEKIAAAYGGKLGNVITSTYSDGEFQPSFEESVRGSRVFIIGSTHPGADHLMEMLLMLDAAKRASARHITAVMPYFGWARQDRKDKPRVPIAAKMIASILETAGATRIITMDLHADQIQGFFEKPVDHLFASTVFLPYLKSLNLENLTIASPDMGGSKRAYAYSKALESDVVICYKQRAKANVISHMELIGNVEGKNVVLVDDMVDTAGTLTRAADLMMDRGALSVRAICTHPVLSGEAYERVEKSKLQELIVTDSIPLKTESRKIKVVSCAELFADVMSRVHNNLSISSKFIM</sequence>
<feature type="domain" description="Ribose-phosphate pyrophosphokinase N-terminal" evidence="9">
    <location>
        <begin position="9"/>
        <end position="123"/>
    </location>
</feature>
<dbReference type="Gene3D" id="3.40.50.2020">
    <property type="match status" value="2"/>
</dbReference>
<dbReference type="Pfam" id="PF14572">
    <property type="entry name" value="Pribosyl_synth"/>
    <property type="match status" value="1"/>
</dbReference>
<dbReference type="NCBIfam" id="TIGR01251">
    <property type="entry name" value="ribP_PPkin"/>
    <property type="match status" value="1"/>
</dbReference>
<keyword evidence="6" id="KW-0418">Kinase</keyword>
<keyword evidence="8" id="KW-0460">Magnesium</keyword>
<dbReference type="CDD" id="cd06223">
    <property type="entry name" value="PRTases_typeI"/>
    <property type="match status" value="1"/>
</dbReference>
<dbReference type="Pfam" id="PF13793">
    <property type="entry name" value="Pribosyltran_N"/>
    <property type="match status" value="1"/>
</dbReference>
<evidence type="ECO:0000256" key="8">
    <source>
        <dbReference type="ARBA" id="ARBA00022842"/>
    </source>
</evidence>
<evidence type="ECO:0000256" key="1">
    <source>
        <dbReference type="ARBA" id="ARBA00013247"/>
    </source>
</evidence>
<organism evidence="10 11">
    <name type="scientific">Autumnicola musiva</name>
    <dbReference type="NCBI Taxonomy" id="3075589"/>
    <lineage>
        <taxon>Bacteria</taxon>
        <taxon>Pseudomonadati</taxon>
        <taxon>Bacteroidota</taxon>
        <taxon>Flavobacteriia</taxon>
        <taxon>Flavobacteriales</taxon>
        <taxon>Flavobacteriaceae</taxon>
        <taxon>Autumnicola</taxon>
    </lineage>
</organism>
<reference evidence="10 11" key="1">
    <citation type="submission" date="2023-09" db="EMBL/GenBank/DDBJ databases">
        <authorList>
            <person name="Rey-Velasco X."/>
        </authorList>
    </citation>
    <scope>NUCLEOTIDE SEQUENCE [LARGE SCALE GENOMIC DNA]</scope>
    <source>
        <strain evidence="10 11">F117</strain>
    </source>
</reference>
<dbReference type="NCBIfam" id="NF002320">
    <property type="entry name" value="PRK01259.1"/>
    <property type="match status" value="1"/>
</dbReference>
<gene>
    <name evidence="10" type="ORF">RM539_14060</name>
</gene>
<evidence type="ECO:0000256" key="7">
    <source>
        <dbReference type="ARBA" id="ARBA00022840"/>
    </source>
</evidence>
<evidence type="ECO:0000259" key="9">
    <source>
        <dbReference type="Pfam" id="PF13793"/>
    </source>
</evidence>
<evidence type="ECO:0000313" key="10">
    <source>
        <dbReference type="EMBL" id="MDT0677707.1"/>
    </source>
</evidence>
<keyword evidence="11" id="KW-1185">Reference proteome</keyword>
<comment type="caution">
    <text evidence="10">The sequence shown here is derived from an EMBL/GenBank/DDBJ whole genome shotgun (WGS) entry which is preliminary data.</text>
</comment>
<dbReference type="InterPro" id="IPR029099">
    <property type="entry name" value="Pribosyltran_N"/>
</dbReference>
<dbReference type="EC" id="2.7.6.1" evidence="1"/>
<dbReference type="GO" id="GO:0004749">
    <property type="term" value="F:ribose phosphate diphosphokinase activity"/>
    <property type="evidence" value="ECO:0007669"/>
    <property type="project" value="UniProtKB-EC"/>
</dbReference>
<dbReference type="InterPro" id="IPR029057">
    <property type="entry name" value="PRTase-like"/>
</dbReference>
<keyword evidence="3" id="KW-0479">Metal-binding</keyword>
<evidence type="ECO:0000256" key="2">
    <source>
        <dbReference type="ARBA" id="ARBA00022679"/>
    </source>
</evidence>
<dbReference type="RefSeq" id="WP_311504051.1">
    <property type="nucleotide sequence ID" value="NZ_JAVRHK010000011.1"/>
</dbReference>
<evidence type="ECO:0000256" key="4">
    <source>
        <dbReference type="ARBA" id="ARBA00022727"/>
    </source>
</evidence>
<evidence type="ECO:0000256" key="5">
    <source>
        <dbReference type="ARBA" id="ARBA00022741"/>
    </source>
</evidence>
<dbReference type="InterPro" id="IPR000836">
    <property type="entry name" value="PRTase_dom"/>
</dbReference>
<protein>
    <recommendedName>
        <fullName evidence="1">ribose-phosphate diphosphokinase</fullName>
        <ecNumber evidence="1">2.7.6.1</ecNumber>
    </recommendedName>
</protein>
<dbReference type="PANTHER" id="PTHR10210">
    <property type="entry name" value="RIBOSE-PHOSPHATE DIPHOSPHOKINASE FAMILY MEMBER"/>
    <property type="match status" value="1"/>
</dbReference>
<keyword evidence="7" id="KW-0067">ATP-binding</keyword>
<evidence type="ECO:0000313" key="11">
    <source>
        <dbReference type="Proteomes" id="UP001262582"/>
    </source>
</evidence>
<proteinExistence type="predicted"/>
<keyword evidence="4" id="KW-0545">Nucleotide biosynthesis</keyword>
<dbReference type="InterPro" id="IPR000842">
    <property type="entry name" value="PRib_PP_synth_CS"/>
</dbReference>
<keyword evidence="2 10" id="KW-0808">Transferase</keyword>
<dbReference type="SMART" id="SM01400">
    <property type="entry name" value="Pribosyltran_N"/>
    <property type="match status" value="1"/>
</dbReference>
<keyword evidence="5" id="KW-0547">Nucleotide-binding</keyword>
<evidence type="ECO:0000256" key="6">
    <source>
        <dbReference type="ARBA" id="ARBA00022777"/>
    </source>
</evidence>
<name>A0ABU3D855_9FLAO</name>
<dbReference type="SUPFAM" id="SSF53271">
    <property type="entry name" value="PRTase-like"/>
    <property type="match status" value="1"/>
</dbReference>
<dbReference type="EMBL" id="JAVRHK010000011">
    <property type="protein sequence ID" value="MDT0677707.1"/>
    <property type="molecule type" value="Genomic_DNA"/>
</dbReference>
<dbReference type="PROSITE" id="PS00114">
    <property type="entry name" value="PRPP_SYNTHASE"/>
    <property type="match status" value="1"/>
</dbReference>